<keyword evidence="4 7" id="KW-1133">Transmembrane helix</keyword>
<feature type="transmembrane region" description="Helical" evidence="7">
    <location>
        <begin position="865"/>
        <end position="889"/>
    </location>
</feature>
<feature type="transmembrane region" description="Helical" evidence="7">
    <location>
        <begin position="743"/>
        <end position="770"/>
    </location>
</feature>
<evidence type="ECO:0000256" key="4">
    <source>
        <dbReference type="ARBA" id="ARBA00022989"/>
    </source>
</evidence>
<dbReference type="CDD" id="cd14478">
    <property type="entry name" value="SPX_PHO87_PHO90_like"/>
    <property type="match status" value="1"/>
</dbReference>
<accession>A0A1Z8JSN6</accession>
<feature type="transmembrane region" description="Helical" evidence="7">
    <location>
        <begin position="453"/>
        <end position="485"/>
    </location>
</feature>
<dbReference type="GO" id="GO:0006817">
    <property type="term" value="P:phosphate ion transport"/>
    <property type="evidence" value="ECO:0007669"/>
    <property type="project" value="TreeGrafter"/>
</dbReference>
<gene>
    <name evidence="9" type="ORF">CAS74_001943</name>
</gene>
<comment type="subcellular location">
    <subcellularLocation>
        <location evidence="1">Membrane</location>
        <topology evidence="1">Multi-pass membrane protein</topology>
    </subcellularLocation>
</comment>
<proteinExistence type="predicted"/>
<feature type="transmembrane region" description="Helical" evidence="7">
    <location>
        <begin position="687"/>
        <end position="707"/>
    </location>
</feature>
<organism evidence="9 10">
    <name type="scientific">Pichia kudriavzevii</name>
    <name type="common">Yeast</name>
    <name type="synonym">Issatchenkia orientalis</name>
    <dbReference type="NCBI Taxonomy" id="4909"/>
    <lineage>
        <taxon>Eukaryota</taxon>
        <taxon>Fungi</taxon>
        <taxon>Dikarya</taxon>
        <taxon>Ascomycota</taxon>
        <taxon>Saccharomycotina</taxon>
        <taxon>Pichiomycetes</taxon>
        <taxon>Pichiales</taxon>
        <taxon>Pichiaceae</taxon>
        <taxon>Pichia</taxon>
    </lineage>
</organism>
<dbReference type="AlphaFoldDB" id="A0A1Z8JSN6"/>
<dbReference type="Pfam" id="PF03600">
    <property type="entry name" value="CitMHS"/>
    <property type="match status" value="1"/>
</dbReference>
<keyword evidence="5 7" id="KW-0472">Membrane</keyword>
<dbReference type="PROSITE" id="PS51382">
    <property type="entry name" value="SPX"/>
    <property type="match status" value="1"/>
</dbReference>
<feature type="region of interest" description="Disordered" evidence="6">
    <location>
        <begin position="210"/>
        <end position="232"/>
    </location>
</feature>
<name>A0A1Z8JSN6_PICKU</name>
<keyword evidence="3 7" id="KW-0812">Transmembrane</keyword>
<dbReference type="GO" id="GO:0005315">
    <property type="term" value="F:phosphate transmembrane transporter activity"/>
    <property type="evidence" value="ECO:0007669"/>
    <property type="project" value="TreeGrafter"/>
</dbReference>
<evidence type="ECO:0000256" key="6">
    <source>
        <dbReference type="SAM" id="MobiDB-lite"/>
    </source>
</evidence>
<feature type="domain" description="SPX" evidence="8">
    <location>
        <begin position="57"/>
        <end position="319"/>
    </location>
</feature>
<feature type="transmembrane region" description="Helical" evidence="7">
    <location>
        <begin position="604"/>
        <end position="623"/>
    </location>
</feature>
<dbReference type="GO" id="GO:0005886">
    <property type="term" value="C:plasma membrane"/>
    <property type="evidence" value="ECO:0007669"/>
    <property type="project" value="TreeGrafter"/>
</dbReference>
<keyword evidence="2" id="KW-0813">Transport</keyword>
<dbReference type="VEuPathDB" id="FungiDB:C5L36_0A07420"/>
<feature type="transmembrane region" description="Helical" evidence="7">
    <location>
        <begin position="823"/>
        <end position="845"/>
    </location>
</feature>
<feature type="transmembrane region" description="Helical" evidence="7">
    <location>
        <begin position="549"/>
        <end position="568"/>
    </location>
</feature>
<comment type="caution">
    <text evidence="9">The sequence shown here is derived from an EMBL/GenBank/DDBJ whole genome shotgun (WGS) entry which is preliminary data.</text>
</comment>
<feature type="transmembrane region" description="Helical" evidence="7">
    <location>
        <begin position="505"/>
        <end position="528"/>
    </location>
</feature>
<dbReference type="PANTHER" id="PTHR10283">
    <property type="entry name" value="SOLUTE CARRIER FAMILY 13 MEMBER"/>
    <property type="match status" value="1"/>
</dbReference>
<feature type="transmembrane region" description="Helical" evidence="7">
    <location>
        <begin position="782"/>
        <end position="811"/>
    </location>
</feature>
<dbReference type="PANTHER" id="PTHR10283:SF92">
    <property type="entry name" value="LOW-AFFINITY PHOSPHATE TRANSPORTER PHO91"/>
    <property type="match status" value="1"/>
</dbReference>
<evidence type="ECO:0000256" key="2">
    <source>
        <dbReference type="ARBA" id="ARBA00022448"/>
    </source>
</evidence>
<dbReference type="EMBL" id="NHMM01000002">
    <property type="protein sequence ID" value="OUT23617.1"/>
    <property type="molecule type" value="Genomic_DNA"/>
</dbReference>
<evidence type="ECO:0000259" key="8">
    <source>
        <dbReference type="PROSITE" id="PS51382"/>
    </source>
</evidence>
<evidence type="ECO:0000256" key="1">
    <source>
        <dbReference type="ARBA" id="ARBA00004141"/>
    </source>
</evidence>
<dbReference type="GO" id="GO:0006797">
    <property type="term" value="P:polyphosphate metabolic process"/>
    <property type="evidence" value="ECO:0007669"/>
    <property type="project" value="TreeGrafter"/>
</dbReference>
<sequence length="894" mass="99369">MTATKKLHPSYLPLSTASGTVFASEQDIELNDLQPLSEALINDKDIAKRIRNRLNVMKFSHSLHFNAVPEWASKYINYSSLKKIAYNLQRQYVQELNDKSLDEEIQFTSDPNDPKNPIVVFSNALDKEAEKINRFFQQQQEELYSEYDSVLREFLEFEIDFPQNEGDAPVREKLRRILKELVVDYHEQVKEYSHAQSQETVGEEVDMDLRDDSMSPQVSPYSPSPPAAAGDSNINAVLDDEESLKLQKKRTFTTLFYDDDFHVTFLEALKVEKKQSLSRVFSNLSELKSYIELNKIGFGKALKKFDKLLQTSLKKDYLKKLETDYYVFRQSTFDDLSGKINNIVKLYSLFTRGNEEEAKIELGTNLREKVVFERNTVWRDMIGMERKSQAAYAKPINASLESKPWRIKLGAGREIVIPKAISSVKSIKLLIITIITIILLNKSPFDDLQQKNCFAVLICSSLLWASEAIPLFTTSLVLPFLLVILNVLKDPVTGEVLNAPDASKFICSAMWSPIILLLLGGFTLAAALSKHNLDKYACTFLLSKVKQKPAPILFAIMTVSTLVSAFVSNVAAPVLMYSVVQPILNTLNDTTINGKSVKNQFAQALVLGIALSSSIAGMASPIASPQNVVGLQFMDPQPNWLQWFAVSIPVCACCLVIIFGVLRLAFKFKDVTIIPINQHSDDFNSQQYFVIVVTFVTILLWCLASVLEPVFGDMGQIALLSMVTFYATGCLSQEDFNNYPWTIVILAMGGLALGKAVTVSGLLATIAQLIQQKLKNSEMFTILAVFGFIVLIMATFVSHTVAALIIVPLIAEIGRALPDPHPNILVFATALICSCAMGLPTSGFPNVTAIGLTNNVGEKYLDVGTFIRIGVPTSIACCTVVITVGYLCMSLIGV</sequence>
<dbReference type="CDD" id="cd01115">
    <property type="entry name" value="SLC13_permease"/>
    <property type="match status" value="1"/>
</dbReference>
<dbReference type="InterPro" id="IPR004680">
    <property type="entry name" value="Cit_transptr-like_dom"/>
</dbReference>
<evidence type="ECO:0000256" key="7">
    <source>
        <dbReference type="SAM" id="Phobius"/>
    </source>
</evidence>
<feature type="transmembrane region" description="Helical" evidence="7">
    <location>
        <begin position="643"/>
        <end position="666"/>
    </location>
</feature>
<dbReference type="Pfam" id="PF03105">
    <property type="entry name" value="SPX"/>
    <property type="match status" value="2"/>
</dbReference>
<reference evidence="9 10" key="1">
    <citation type="submission" date="2017-05" db="EMBL/GenBank/DDBJ databases">
        <title>The Genome Sequence of Candida krusei Ckrusei653.</title>
        <authorList>
            <person name="Cuomo C."/>
            <person name="Forche A."/>
            <person name="Young S."/>
            <person name="Abouelleil A."/>
            <person name="Cao P."/>
            <person name="Chapman S."/>
            <person name="Cusick C."/>
            <person name="Shea T."/>
            <person name="Nusbaum C."/>
            <person name="Birren B."/>
        </authorList>
    </citation>
    <scope>NUCLEOTIDE SEQUENCE [LARGE SCALE GENOMIC DNA]</scope>
    <source>
        <strain evidence="9 10">Ckrusei653</strain>
    </source>
</reference>
<evidence type="ECO:0000256" key="5">
    <source>
        <dbReference type="ARBA" id="ARBA00023136"/>
    </source>
</evidence>
<protein>
    <recommendedName>
        <fullName evidence="8">SPX domain-containing protein</fullName>
    </recommendedName>
</protein>
<evidence type="ECO:0000256" key="3">
    <source>
        <dbReference type="ARBA" id="ARBA00022692"/>
    </source>
</evidence>
<dbReference type="Proteomes" id="UP000195871">
    <property type="component" value="Unassembled WGS sequence"/>
</dbReference>
<evidence type="ECO:0000313" key="10">
    <source>
        <dbReference type="Proteomes" id="UP000195871"/>
    </source>
</evidence>
<dbReference type="InterPro" id="IPR004331">
    <property type="entry name" value="SPX_dom"/>
</dbReference>
<evidence type="ECO:0000313" key="9">
    <source>
        <dbReference type="EMBL" id="OUT23617.1"/>
    </source>
</evidence>